<dbReference type="EMBL" id="BSYO01000004">
    <property type="protein sequence ID" value="GMH03433.1"/>
    <property type="molecule type" value="Genomic_DNA"/>
</dbReference>
<proteinExistence type="predicted"/>
<dbReference type="Proteomes" id="UP001279734">
    <property type="component" value="Unassembled WGS sequence"/>
</dbReference>
<keyword evidence="1" id="KW-0812">Transmembrane</keyword>
<accession>A0AAD3XG85</accession>
<name>A0AAD3XG85_NEPGR</name>
<keyword evidence="1" id="KW-0472">Membrane</keyword>
<protein>
    <submittedName>
        <fullName evidence="2">Uncharacterized protein</fullName>
    </submittedName>
</protein>
<keyword evidence="1" id="KW-1133">Transmembrane helix</keyword>
<evidence type="ECO:0000313" key="2">
    <source>
        <dbReference type="EMBL" id="GMH03433.1"/>
    </source>
</evidence>
<feature type="transmembrane region" description="Helical" evidence="1">
    <location>
        <begin position="90"/>
        <end position="114"/>
    </location>
</feature>
<evidence type="ECO:0000313" key="3">
    <source>
        <dbReference type="Proteomes" id="UP001279734"/>
    </source>
</evidence>
<gene>
    <name evidence="2" type="ORF">Nepgr_005272</name>
</gene>
<reference evidence="2" key="1">
    <citation type="submission" date="2023-05" db="EMBL/GenBank/DDBJ databases">
        <title>Nepenthes gracilis genome sequencing.</title>
        <authorList>
            <person name="Fukushima K."/>
        </authorList>
    </citation>
    <scope>NUCLEOTIDE SEQUENCE</scope>
    <source>
        <strain evidence="2">SING2019-196</strain>
    </source>
</reference>
<keyword evidence="3" id="KW-1185">Reference proteome</keyword>
<dbReference type="AlphaFoldDB" id="A0AAD3XG85"/>
<feature type="transmembrane region" description="Helical" evidence="1">
    <location>
        <begin position="33"/>
        <end position="50"/>
    </location>
</feature>
<organism evidence="2 3">
    <name type="scientific">Nepenthes gracilis</name>
    <name type="common">Slender pitcher plant</name>
    <dbReference type="NCBI Taxonomy" id="150966"/>
    <lineage>
        <taxon>Eukaryota</taxon>
        <taxon>Viridiplantae</taxon>
        <taxon>Streptophyta</taxon>
        <taxon>Embryophyta</taxon>
        <taxon>Tracheophyta</taxon>
        <taxon>Spermatophyta</taxon>
        <taxon>Magnoliopsida</taxon>
        <taxon>eudicotyledons</taxon>
        <taxon>Gunneridae</taxon>
        <taxon>Pentapetalae</taxon>
        <taxon>Caryophyllales</taxon>
        <taxon>Nepenthaceae</taxon>
        <taxon>Nepenthes</taxon>
    </lineage>
</organism>
<evidence type="ECO:0000256" key="1">
    <source>
        <dbReference type="SAM" id="Phobius"/>
    </source>
</evidence>
<sequence>MVCSVAPRMCYYGLCTVVMFDGALPGGAPRGSFFGLCSLPVPFSLLFYFVRHSAFPWMVELVRFPRLMFAMKDRLLGSLVCCDPRLGDLVVRWGCLSLFLVFVSESLECFLVHFEAVVGLCAPQPVNGFFFCIQLPVPQILLGLWWPDLEYTVVMALPWPGQVMPHWYLVSIVWAMLIGVTCRCPTTMKDCTRRLDACSR</sequence>
<feature type="transmembrane region" description="Helical" evidence="1">
    <location>
        <begin position="166"/>
        <end position="184"/>
    </location>
</feature>
<feature type="transmembrane region" description="Helical" evidence="1">
    <location>
        <begin position="126"/>
        <end position="146"/>
    </location>
</feature>
<comment type="caution">
    <text evidence="2">The sequence shown here is derived from an EMBL/GenBank/DDBJ whole genome shotgun (WGS) entry which is preliminary data.</text>
</comment>